<dbReference type="Proteomes" id="UP001140513">
    <property type="component" value="Unassembled WGS sequence"/>
</dbReference>
<dbReference type="Pfam" id="PF00135">
    <property type="entry name" value="COesterase"/>
    <property type="match status" value="1"/>
</dbReference>
<reference evidence="5" key="1">
    <citation type="submission" date="2022-10" db="EMBL/GenBank/DDBJ databases">
        <title>Tapping the CABI collections for fungal endophytes: first genome assemblies for Collariella, Neodidymelliopsis, Ascochyta clinopodiicola, Didymella pomorum, Didymosphaeria variabile, Neocosmospora piperis and Neocucurbitaria cava.</title>
        <authorList>
            <person name="Hill R."/>
        </authorList>
    </citation>
    <scope>NUCLEOTIDE SEQUENCE</scope>
    <source>
        <strain evidence="5">IMI 356815</strain>
    </source>
</reference>
<dbReference type="InterPro" id="IPR050309">
    <property type="entry name" value="Type-B_Carboxylest/Lipase"/>
</dbReference>
<dbReference type="GeneID" id="80911883"/>
<keyword evidence="3" id="KW-0732">Signal</keyword>
<accession>A0A9W8XG50</accession>
<feature type="chain" id="PRO_5041016732" description="Carboxylic ester hydrolase" evidence="3">
    <location>
        <begin position="28"/>
        <end position="548"/>
    </location>
</feature>
<dbReference type="PANTHER" id="PTHR11559">
    <property type="entry name" value="CARBOXYLESTERASE"/>
    <property type="match status" value="1"/>
</dbReference>
<evidence type="ECO:0000259" key="4">
    <source>
        <dbReference type="Pfam" id="PF00135"/>
    </source>
</evidence>
<feature type="signal peptide" evidence="3">
    <location>
        <begin position="1"/>
        <end position="27"/>
    </location>
</feature>
<sequence>MAPYVKLAAFFGLAKQLIVATFAQATAGPIVDLDYIKYHGHYNDTLEINEFHGLRFAEGPLGPLRWKAPQPYKPQNMTDAIVDATQSGPPCVQGFPQWTISGPVQIVGSEDCLFLDVYVPANATKGSNLPVALSIPGGGYVMGYASQSSPYALMRHSMNSFIFVNIQYRLGAYGFLGSTRYTKAGGAANVGLLDQRLAMEWVQQNIGAFGGDPSRVTILGGSAGGGSVTSHLIWKGGVDKPPFRATMADFPFWQQYLREEQLAKQYDNLLASANCSTLECLHELPEEILKEATQTTYISAYADKAYGYGNFYYGPYVDGDLIRDLPSREFRAGHFVQVPTWTSREGYEGFTFSNQSMTTIKEETEDLRNQFPRANEEFVEDVFGLYPQEQFNSTFWQRLTWFGYVFALSDHLIGLTQCSDFSINCPTYYVASSLALFGVPVYKQIFNVGTQLHGAVGPYLADLDYAFEPGANVTLASILRDWYVSFVVHNDPNAQSWSGVPKPIWPEYEPSGEVMTVNFTELGAVDDRHYDNTKRCGFFWENAGTVQN</sequence>
<organism evidence="5 6">
    <name type="scientific">Didymosphaeria variabile</name>
    <dbReference type="NCBI Taxonomy" id="1932322"/>
    <lineage>
        <taxon>Eukaryota</taxon>
        <taxon>Fungi</taxon>
        <taxon>Dikarya</taxon>
        <taxon>Ascomycota</taxon>
        <taxon>Pezizomycotina</taxon>
        <taxon>Dothideomycetes</taxon>
        <taxon>Pleosporomycetidae</taxon>
        <taxon>Pleosporales</taxon>
        <taxon>Massarineae</taxon>
        <taxon>Didymosphaeriaceae</taxon>
        <taxon>Didymosphaeria</taxon>
    </lineage>
</organism>
<dbReference type="InterPro" id="IPR019819">
    <property type="entry name" value="Carboxylesterase_B_CS"/>
</dbReference>
<dbReference type="OrthoDB" id="408631at2759"/>
<protein>
    <recommendedName>
        <fullName evidence="3">Carboxylic ester hydrolase</fullName>
        <ecNumber evidence="3">3.1.1.-</ecNumber>
    </recommendedName>
</protein>
<dbReference type="PROSITE" id="PS00941">
    <property type="entry name" value="CARBOXYLESTERASE_B_2"/>
    <property type="match status" value="1"/>
</dbReference>
<dbReference type="InterPro" id="IPR002018">
    <property type="entry name" value="CarbesteraseB"/>
</dbReference>
<keyword evidence="2 3" id="KW-0378">Hydrolase</keyword>
<dbReference type="GO" id="GO:0016787">
    <property type="term" value="F:hydrolase activity"/>
    <property type="evidence" value="ECO:0007669"/>
    <property type="project" value="UniProtKB-KW"/>
</dbReference>
<comment type="caution">
    <text evidence="5">The sequence shown here is derived from an EMBL/GenBank/DDBJ whole genome shotgun (WGS) entry which is preliminary data.</text>
</comment>
<name>A0A9W8XG50_9PLEO</name>
<dbReference type="RefSeq" id="XP_056068665.1">
    <property type="nucleotide sequence ID" value="XM_056217109.1"/>
</dbReference>
<dbReference type="PROSITE" id="PS00122">
    <property type="entry name" value="CARBOXYLESTERASE_B_1"/>
    <property type="match status" value="1"/>
</dbReference>
<evidence type="ECO:0000313" key="6">
    <source>
        <dbReference type="Proteomes" id="UP001140513"/>
    </source>
</evidence>
<evidence type="ECO:0000256" key="3">
    <source>
        <dbReference type="RuleBase" id="RU361235"/>
    </source>
</evidence>
<dbReference type="InterPro" id="IPR029058">
    <property type="entry name" value="AB_hydrolase_fold"/>
</dbReference>
<proteinExistence type="inferred from homology"/>
<dbReference type="InterPro" id="IPR019826">
    <property type="entry name" value="Carboxylesterase_B_AS"/>
</dbReference>
<dbReference type="EMBL" id="JAPEUX010000006">
    <property type="protein sequence ID" value="KAJ4349735.1"/>
    <property type="molecule type" value="Genomic_DNA"/>
</dbReference>
<dbReference type="Gene3D" id="3.40.50.1820">
    <property type="entry name" value="alpha/beta hydrolase"/>
    <property type="match status" value="1"/>
</dbReference>
<evidence type="ECO:0000256" key="2">
    <source>
        <dbReference type="ARBA" id="ARBA00022801"/>
    </source>
</evidence>
<dbReference type="EC" id="3.1.1.-" evidence="3"/>
<feature type="domain" description="Carboxylesterase type B" evidence="4">
    <location>
        <begin position="40"/>
        <end position="521"/>
    </location>
</feature>
<keyword evidence="6" id="KW-1185">Reference proteome</keyword>
<comment type="similarity">
    <text evidence="1 3">Belongs to the type-B carboxylesterase/lipase family.</text>
</comment>
<gene>
    <name evidence="5" type="ORF">N0V89_008353</name>
</gene>
<evidence type="ECO:0000313" key="5">
    <source>
        <dbReference type="EMBL" id="KAJ4349735.1"/>
    </source>
</evidence>
<dbReference type="AlphaFoldDB" id="A0A9W8XG50"/>
<evidence type="ECO:0000256" key="1">
    <source>
        <dbReference type="ARBA" id="ARBA00005964"/>
    </source>
</evidence>
<dbReference type="SUPFAM" id="SSF53474">
    <property type="entry name" value="alpha/beta-Hydrolases"/>
    <property type="match status" value="1"/>
</dbReference>